<keyword evidence="2" id="KW-0472">Membrane</keyword>
<dbReference type="GeneID" id="8200772"/>
<dbReference type="EMBL" id="FN392322">
    <property type="protein sequence ID" value="CAY71573.1"/>
    <property type="molecule type" value="Genomic_DNA"/>
</dbReference>
<evidence type="ECO:0000313" key="5">
    <source>
        <dbReference type="Proteomes" id="UP000000314"/>
    </source>
</evidence>
<dbReference type="HOGENOM" id="CLU_719833_0_0_1"/>
<reference evidence="4 5" key="1">
    <citation type="journal article" date="2009" name="Nat. Biotechnol.">
        <title>Genome sequence of the recombinant protein production host Pichia pastoris.</title>
        <authorList>
            <person name="De Schutter K."/>
            <person name="Lin Y.C."/>
            <person name="Tiels P."/>
            <person name="Van Hecke A."/>
            <person name="Glinka S."/>
            <person name="Weber-Lehmann J."/>
            <person name="Rouze P."/>
            <person name="Van de Peer Y."/>
            <person name="Callewaert N."/>
        </authorList>
    </citation>
    <scope>NUCLEOTIDE SEQUENCE [LARGE SCALE GENOMIC DNA]</scope>
    <source>
        <strain evidence="5">GS115 / ATCC 20864</strain>
    </source>
</reference>
<dbReference type="eggNOG" id="ENOG502SGBY">
    <property type="taxonomic scope" value="Eukaryota"/>
</dbReference>
<feature type="compositionally biased region" description="Polar residues" evidence="1">
    <location>
        <begin position="73"/>
        <end position="84"/>
    </location>
</feature>
<dbReference type="Proteomes" id="UP000000314">
    <property type="component" value="Chromosome 4"/>
</dbReference>
<dbReference type="KEGG" id="ppa:PAS_chr4_0331"/>
<keyword evidence="2" id="KW-0812">Transmembrane</keyword>
<evidence type="ECO:0000256" key="3">
    <source>
        <dbReference type="SAM" id="SignalP"/>
    </source>
</evidence>
<dbReference type="InParanoid" id="C4R7J8"/>
<protein>
    <submittedName>
        <fullName evidence="4">Uncharacterized protein</fullName>
    </submittedName>
</protein>
<feature type="chain" id="PRO_5009950941" evidence="3">
    <location>
        <begin position="30"/>
        <end position="384"/>
    </location>
</feature>
<organism evidence="4 5">
    <name type="scientific">Komagataella phaffii (strain GS115 / ATCC 20864)</name>
    <name type="common">Yeast</name>
    <name type="synonym">Pichia pastoris</name>
    <dbReference type="NCBI Taxonomy" id="644223"/>
    <lineage>
        <taxon>Eukaryota</taxon>
        <taxon>Fungi</taxon>
        <taxon>Dikarya</taxon>
        <taxon>Ascomycota</taxon>
        <taxon>Saccharomycotina</taxon>
        <taxon>Pichiomycetes</taxon>
        <taxon>Pichiales</taxon>
        <taxon>Pichiaceae</taxon>
        <taxon>Komagataella</taxon>
    </lineage>
</organism>
<feature type="signal peptide" evidence="3">
    <location>
        <begin position="1"/>
        <end position="29"/>
    </location>
</feature>
<gene>
    <name evidence="4" type="ordered locus">PAS_chr4_0331</name>
</gene>
<sequence>MKTVMNISTASKISRLLQLVIALISLVLTAQLAKDGSSLSSQVDSINQLITDDVIRATEESVEIGTPSSSSSFHATSQNPTDQISHSVSSTLGLNVSTSWQSSILSFVSTGITLVNNPLLSVFKRLVSRKLQSFYDGSVLRVGEIPYSSLHLPNHGVARAQFFYLSYSASSEFVLNLVHFSNAVYQTAKYGSWSCNEVSGLLHQYQLDRNYSSAAVADFFKRLSDNDTASPFDQLEDAMQVYLPSNFSELLQTDNVDITIEKSQLFLDLSSDCTKKKANMAISYVLWGVYMVSTGLISYTGVVFNQILNKKYRSIIETGTKQMIESSHLDYDELSLEEALLLRDQIFSADTSLSGSIYLVYTAAGLFPQVKDDNELKHTLDGHK</sequence>
<dbReference type="AlphaFoldDB" id="C4R7J8"/>
<name>C4R7J8_KOMPG</name>
<evidence type="ECO:0000256" key="2">
    <source>
        <dbReference type="SAM" id="Phobius"/>
    </source>
</evidence>
<evidence type="ECO:0000313" key="4">
    <source>
        <dbReference type="EMBL" id="CAY71573.1"/>
    </source>
</evidence>
<feature type="region of interest" description="Disordered" evidence="1">
    <location>
        <begin position="65"/>
        <end position="84"/>
    </location>
</feature>
<feature type="transmembrane region" description="Helical" evidence="2">
    <location>
        <begin position="284"/>
        <end position="304"/>
    </location>
</feature>
<keyword evidence="5" id="KW-1185">Reference proteome</keyword>
<dbReference type="OrthoDB" id="3981277at2759"/>
<keyword evidence="3" id="KW-0732">Signal</keyword>
<dbReference type="OMA" id="SWSCNEV"/>
<keyword evidence="2" id="KW-1133">Transmembrane helix</keyword>
<dbReference type="RefSeq" id="XP_002493752.1">
    <property type="nucleotide sequence ID" value="XM_002493707.1"/>
</dbReference>
<accession>C4R7J8</accession>
<proteinExistence type="predicted"/>
<evidence type="ECO:0000256" key="1">
    <source>
        <dbReference type="SAM" id="MobiDB-lite"/>
    </source>
</evidence>